<evidence type="ECO:0000256" key="2">
    <source>
        <dbReference type="ARBA" id="ARBA00007613"/>
    </source>
</evidence>
<protein>
    <submittedName>
        <fullName evidence="9">Type I secretion protein TolC</fullName>
    </submittedName>
</protein>
<dbReference type="GO" id="GO:0015288">
    <property type="term" value="F:porin activity"/>
    <property type="evidence" value="ECO:0007669"/>
    <property type="project" value="TreeGrafter"/>
</dbReference>
<dbReference type="Pfam" id="PF02321">
    <property type="entry name" value="OEP"/>
    <property type="match status" value="1"/>
</dbReference>
<dbReference type="Proteomes" id="UP000249557">
    <property type="component" value="Unassembled WGS sequence"/>
</dbReference>
<comment type="subcellular location">
    <subcellularLocation>
        <location evidence="1">Cell outer membrane</location>
    </subcellularLocation>
</comment>
<dbReference type="Gene3D" id="1.20.1600.10">
    <property type="entry name" value="Outer membrane efflux proteins (OEP)"/>
    <property type="match status" value="1"/>
</dbReference>
<keyword evidence="7" id="KW-0998">Cell outer membrane</keyword>
<keyword evidence="3" id="KW-0813">Transport</keyword>
<dbReference type="InterPro" id="IPR003423">
    <property type="entry name" value="OMP_efflux"/>
</dbReference>
<keyword evidence="4" id="KW-1134">Transmembrane beta strand</keyword>
<dbReference type="SUPFAM" id="SSF56954">
    <property type="entry name" value="Outer membrane efflux proteins (OEP)"/>
    <property type="match status" value="1"/>
</dbReference>
<evidence type="ECO:0000256" key="8">
    <source>
        <dbReference type="SAM" id="SignalP"/>
    </source>
</evidence>
<evidence type="ECO:0000256" key="5">
    <source>
        <dbReference type="ARBA" id="ARBA00022692"/>
    </source>
</evidence>
<sequence>MTKTILKFSVLTAACAAVLGTSLPAAAQQAAAPTAPANPVASGKPTEMSLSQALSTGIMTNPEYGTVAASRRATDEELNQAKALYLPSIDMRADGGAEWSENDSRRARGEEDDVYGRYDVGLTLTQMLFDGWGTKYENERQKNRV</sequence>
<dbReference type="GO" id="GO:1990281">
    <property type="term" value="C:efflux pump complex"/>
    <property type="evidence" value="ECO:0007669"/>
    <property type="project" value="TreeGrafter"/>
</dbReference>
<dbReference type="GO" id="GO:0009279">
    <property type="term" value="C:cell outer membrane"/>
    <property type="evidence" value="ECO:0007669"/>
    <property type="project" value="UniProtKB-SubCell"/>
</dbReference>
<dbReference type="PANTHER" id="PTHR30026">
    <property type="entry name" value="OUTER MEMBRANE PROTEIN TOLC"/>
    <property type="match status" value="1"/>
</dbReference>
<evidence type="ECO:0000313" key="10">
    <source>
        <dbReference type="Proteomes" id="UP000249557"/>
    </source>
</evidence>
<evidence type="ECO:0000313" key="9">
    <source>
        <dbReference type="EMBL" id="PZO84660.1"/>
    </source>
</evidence>
<comment type="caution">
    <text evidence="9">The sequence shown here is derived from an EMBL/GenBank/DDBJ whole genome shotgun (WGS) entry which is preliminary data.</text>
</comment>
<keyword evidence="5" id="KW-0812">Transmembrane</keyword>
<reference evidence="9 10" key="1">
    <citation type="submission" date="2017-08" db="EMBL/GenBank/DDBJ databases">
        <title>Infants hospitalized years apart are colonized by the same room-sourced microbial strains.</title>
        <authorList>
            <person name="Brooks B."/>
            <person name="Olm M.R."/>
            <person name="Firek B.A."/>
            <person name="Baker R."/>
            <person name="Thomas B.C."/>
            <person name="Morowitz M.J."/>
            <person name="Banfield J.F."/>
        </authorList>
    </citation>
    <scope>NUCLEOTIDE SEQUENCE [LARGE SCALE GENOMIC DNA]</scope>
    <source>
        <strain evidence="9">S2_018_000_R2_104</strain>
    </source>
</reference>
<evidence type="ECO:0000256" key="1">
    <source>
        <dbReference type="ARBA" id="ARBA00004442"/>
    </source>
</evidence>
<feature type="chain" id="PRO_5016124680" evidence="8">
    <location>
        <begin position="28"/>
        <end position="145"/>
    </location>
</feature>
<dbReference type="GO" id="GO:0015562">
    <property type="term" value="F:efflux transmembrane transporter activity"/>
    <property type="evidence" value="ECO:0007669"/>
    <property type="project" value="InterPro"/>
</dbReference>
<evidence type="ECO:0000256" key="4">
    <source>
        <dbReference type="ARBA" id="ARBA00022452"/>
    </source>
</evidence>
<dbReference type="InterPro" id="IPR051906">
    <property type="entry name" value="TolC-like"/>
</dbReference>
<dbReference type="EMBL" id="QFNK01000172">
    <property type="protein sequence ID" value="PZO84660.1"/>
    <property type="molecule type" value="Genomic_DNA"/>
</dbReference>
<feature type="signal peptide" evidence="8">
    <location>
        <begin position="1"/>
        <end position="27"/>
    </location>
</feature>
<feature type="non-terminal residue" evidence="9">
    <location>
        <position position="145"/>
    </location>
</feature>
<proteinExistence type="inferred from homology"/>
<accession>A0A2W4ZQT9</accession>
<evidence type="ECO:0000256" key="3">
    <source>
        <dbReference type="ARBA" id="ARBA00022448"/>
    </source>
</evidence>
<organism evidence="9 10">
    <name type="scientific">Micavibrio aeruginosavorus</name>
    <dbReference type="NCBI Taxonomy" id="349221"/>
    <lineage>
        <taxon>Bacteria</taxon>
        <taxon>Pseudomonadati</taxon>
        <taxon>Bdellovibrionota</taxon>
        <taxon>Bdellovibrionia</taxon>
        <taxon>Bdellovibrionales</taxon>
        <taxon>Pseudobdellovibrionaceae</taxon>
        <taxon>Micavibrio</taxon>
    </lineage>
</organism>
<evidence type="ECO:0000256" key="7">
    <source>
        <dbReference type="ARBA" id="ARBA00023237"/>
    </source>
</evidence>
<evidence type="ECO:0000256" key="6">
    <source>
        <dbReference type="ARBA" id="ARBA00023136"/>
    </source>
</evidence>
<name>A0A2W4ZQT9_9BACT</name>
<gene>
    <name evidence="9" type="ORF">DI626_08155</name>
</gene>
<keyword evidence="6" id="KW-0472">Membrane</keyword>
<keyword evidence="8" id="KW-0732">Signal</keyword>
<comment type="similarity">
    <text evidence="2">Belongs to the outer membrane factor (OMF) (TC 1.B.17) family.</text>
</comment>
<dbReference type="AlphaFoldDB" id="A0A2W4ZQT9"/>
<dbReference type="PANTHER" id="PTHR30026:SF22">
    <property type="entry name" value="OUTER MEMBRANE EFFLUX PROTEIN"/>
    <property type="match status" value="1"/>
</dbReference>